<gene>
    <name evidence="1" type="ORF">DAH66_02560</name>
</gene>
<evidence type="ECO:0000313" key="2">
    <source>
        <dbReference type="Proteomes" id="UP000287746"/>
    </source>
</evidence>
<dbReference type="Proteomes" id="UP000287746">
    <property type="component" value="Unassembled WGS sequence"/>
</dbReference>
<accession>A0A430G7Z6</accession>
<name>A0A430G7Z6_9SPHN</name>
<dbReference type="RefSeq" id="WP_126003485.1">
    <property type="nucleotide sequence ID" value="NZ_QQYZ01000002.1"/>
</dbReference>
<dbReference type="AlphaFoldDB" id="A0A430G7Z6"/>
<protein>
    <submittedName>
        <fullName evidence="1">Uncharacterized protein</fullName>
    </submittedName>
</protein>
<organism evidence="1 2">
    <name type="scientific">Sphingomonas koreensis</name>
    <dbReference type="NCBI Taxonomy" id="93064"/>
    <lineage>
        <taxon>Bacteria</taxon>
        <taxon>Pseudomonadati</taxon>
        <taxon>Pseudomonadota</taxon>
        <taxon>Alphaproteobacteria</taxon>
        <taxon>Sphingomonadales</taxon>
        <taxon>Sphingomonadaceae</taxon>
        <taxon>Sphingomonas</taxon>
    </lineage>
</organism>
<comment type="caution">
    <text evidence="1">The sequence shown here is derived from an EMBL/GenBank/DDBJ whole genome shotgun (WGS) entry which is preliminary data.</text>
</comment>
<sequence length="123" mass="13480">MTTGITSYQTRVEEWLEACFPLAVRTDQGERTHRFLEEALELAQANGCSRSDAMALVDYVFSRPKGQADLEVGGVLVTLAGLCSASGINMDDAGDRELAKNWKRIDSIRAKQQSKPHGSPLPQ</sequence>
<reference evidence="1 2" key="1">
    <citation type="submission" date="2018-07" db="EMBL/GenBank/DDBJ databases">
        <title>Genomic and Epidemiologic Investigation of an Indolent Hospital Outbreak.</title>
        <authorList>
            <person name="Johnson R.C."/>
            <person name="Deming C."/>
            <person name="Conlan S."/>
            <person name="Zellmer C.J."/>
            <person name="Michelin A.V."/>
            <person name="Lee-Lin S."/>
            <person name="Thomas P.J."/>
            <person name="Park M."/>
            <person name="Weingarten R.A."/>
            <person name="Less J."/>
            <person name="Dekker J.P."/>
            <person name="Frank K.M."/>
            <person name="Musser K.A."/>
            <person name="Mcquiston J.R."/>
            <person name="Henderson D.K."/>
            <person name="Lau A.F."/>
            <person name="Palmore T.N."/>
            <person name="Segre J.A."/>
        </authorList>
    </citation>
    <scope>NUCLEOTIDE SEQUENCE [LARGE SCALE GENOMIC DNA]</scope>
    <source>
        <strain evidence="1 2">SK-CDC1_0717</strain>
    </source>
</reference>
<proteinExistence type="predicted"/>
<evidence type="ECO:0000313" key="1">
    <source>
        <dbReference type="EMBL" id="RSY89556.1"/>
    </source>
</evidence>
<dbReference type="EMBL" id="QQYZ01000002">
    <property type="protein sequence ID" value="RSY89556.1"/>
    <property type="molecule type" value="Genomic_DNA"/>
</dbReference>